<dbReference type="PANTHER" id="PTHR30502">
    <property type="entry name" value="2-KETO-3-DEOXY-L-RHAMNONATE ALDOLASE"/>
    <property type="match status" value="1"/>
</dbReference>
<dbReference type="SUPFAM" id="SSF51621">
    <property type="entry name" value="Phosphoenolpyruvate/pyruvate domain"/>
    <property type="match status" value="1"/>
</dbReference>
<comment type="similarity">
    <text evidence="1">Belongs to the HpcH/HpaI aldolase family.</text>
</comment>
<evidence type="ECO:0000256" key="2">
    <source>
        <dbReference type="ARBA" id="ARBA00022723"/>
    </source>
</evidence>
<dbReference type="GO" id="GO:0046872">
    <property type="term" value="F:metal ion binding"/>
    <property type="evidence" value="ECO:0007669"/>
    <property type="project" value="UniProtKB-KW"/>
</dbReference>
<dbReference type="GO" id="GO:0005737">
    <property type="term" value="C:cytoplasm"/>
    <property type="evidence" value="ECO:0007669"/>
    <property type="project" value="TreeGrafter"/>
</dbReference>
<organism evidence="5 6">
    <name type="scientific">Mesorhizobium sanjuanii</name>
    <dbReference type="NCBI Taxonomy" id="2037900"/>
    <lineage>
        <taxon>Bacteria</taxon>
        <taxon>Pseudomonadati</taxon>
        <taxon>Pseudomonadota</taxon>
        <taxon>Alphaproteobacteria</taxon>
        <taxon>Hyphomicrobiales</taxon>
        <taxon>Phyllobacteriaceae</taxon>
        <taxon>Mesorhizobium</taxon>
    </lineage>
</organism>
<dbReference type="Gene3D" id="3.20.20.60">
    <property type="entry name" value="Phosphoenolpyruvate-binding domains"/>
    <property type="match status" value="1"/>
</dbReference>
<dbReference type="Proteomes" id="UP000219182">
    <property type="component" value="Unassembled WGS sequence"/>
</dbReference>
<dbReference type="InterPro" id="IPR040442">
    <property type="entry name" value="Pyrv_kinase-like_dom_sf"/>
</dbReference>
<sequence length="252" mass="26305">MYDFRKKCVSLDRLIGTFCAIPHPVAVEVAAASGVDFLCIDWEHSQIGRERLEDLVRAADVHKIPAMVRVPGHTPEWIAAALDAGASGVLVPRVSTAEQARMAVMACRYPPVGARGVGPGRAAGYGYRIPDYLKSANDVLAVAIQVETAEGLANIDDIVQVDGVDVIFIGPGDLSVSIDAMGPAGQDKLNAAIIRIAAAARAAHKAVGIFRPSADDVGKWSKHGISFYMLASDTMFLGAGLAAGAAAARSAS</sequence>
<name>A0A2A6FA60_9HYPH</name>
<evidence type="ECO:0000313" key="6">
    <source>
        <dbReference type="Proteomes" id="UP000219182"/>
    </source>
</evidence>
<feature type="domain" description="HpcH/HpaI aldolase/citrate lyase" evidence="4">
    <location>
        <begin position="15"/>
        <end position="235"/>
    </location>
</feature>
<dbReference type="Pfam" id="PF03328">
    <property type="entry name" value="HpcH_HpaI"/>
    <property type="match status" value="1"/>
</dbReference>
<proteinExistence type="inferred from homology"/>
<gene>
    <name evidence="5" type="ORF">CN311_23740</name>
</gene>
<evidence type="ECO:0000259" key="4">
    <source>
        <dbReference type="Pfam" id="PF03328"/>
    </source>
</evidence>
<keyword evidence="2" id="KW-0479">Metal-binding</keyword>
<dbReference type="AlphaFoldDB" id="A0A2A6FA60"/>
<comment type="caution">
    <text evidence="5">The sequence shown here is derived from an EMBL/GenBank/DDBJ whole genome shotgun (WGS) entry which is preliminary data.</text>
</comment>
<keyword evidence="3" id="KW-0456">Lyase</keyword>
<evidence type="ECO:0000256" key="3">
    <source>
        <dbReference type="ARBA" id="ARBA00023239"/>
    </source>
</evidence>
<keyword evidence="6" id="KW-1185">Reference proteome</keyword>
<evidence type="ECO:0000256" key="1">
    <source>
        <dbReference type="ARBA" id="ARBA00005568"/>
    </source>
</evidence>
<accession>A0A2A6FA60</accession>
<dbReference type="InterPro" id="IPR015813">
    <property type="entry name" value="Pyrv/PenolPyrv_kinase-like_dom"/>
</dbReference>
<dbReference type="GO" id="GO:0016832">
    <property type="term" value="F:aldehyde-lyase activity"/>
    <property type="evidence" value="ECO:0007669"/>
    <property type="project" value="TreeGrafter"/>
</dbReference>
<dbReference type="InterPro" id="IPR005000">
    <property type="entry name" value="Aldolase/citrate-lyase_domain"/>
</dbReference>
<dbReference type="PANTHER" id="PTHR30502:SF0">
    <property type="entry name" value="PHOSPHOENOLPYRUVATE CARBOXYLASE FAMILY PROTEIN"/>
    <property type="match status" value="1"/>
</dbReference>
<reference evidence="5 6" key="1">
    <citation type="submission" date="2017-09" db="EMBL/GenBank/DDBJ databases">
        <title>Mesorhizobum sanjuanii sp. nov. isolated from nodules of Lotus tenuis in saline-alkaline lowlands of Flooding Pampa.</title>
        <authorList>
            <person name="Sannazzaro A.I."/>
            <person name="Torres Tejerizo G.A."/>
            <person name="Fontana F."/>
            <person name="Cumpa Velazquez L.M."/>
            <person name="Hansen L."/>
            <person name="Pistorio M."/>
            <person name="Estrella M.J."/>
        </authorList>
    </citation>
    <scope>NUCLEOTIDE SEQUENCE [LARGE SCALE GENOMIC DNA]</scope>
    <source>
        <strain evidence="5 6">BSA136</strain>
    </source>
</reference>
<protein>
    <submittedName>
        <fullName evidence="5">4-hydroxy-2-oxovalerate aldolase</fullName>
    </submittedName>
</protein>
<dbReference type="RefSeq" id="WP_097576111.1">
    <property type="nucleotide sequence ID" value="NZ_NWQG01000174.1"/>
</dbReference>
<evidence type="ECO:0000313" key="5">
    <source>
        <dbReference type="EMBL" id="PDQ18652.1"/>
    </source>
</evidence>
<dbReference type="InterPro" id="IPR050251">
    <property type="entry name" value="HpcH-HpaI_aldolase"/>
</dbReference>
<dbReference type="EMBL" id="NWQG01000174">
    <property type="protein sequence ID" value="PDQ18652.1"/>
    <property type="molecule type" value="Genomic_DNA"/>
</dbReference>